<evidence type="ECO:0000256" key="3">
    <source>
        <dbReference type="ARBA" id="ARBA00023015"/>
    </source>
</evidence>
<proteinExistence type="inferred from homology"/>
<dbReference type="GO" id="GO:0070847">
    <property type="term" value="C:core mediator complex"/>
    <property type="evidence" value="ECO:0007669"/>
    <property type="project" value="TreeGrafter"/>
</dbReference>
<reference evidence="9" key="1">
    <citation type="submission" date="2025-08" db="UniProtKB">
        <authorList>
            <consortium name="Ensembl"/>
        </authorList>
    </citation>
    <scope>IDENTIFICATION</scope>
</reference>
<evidence type="ECO:0000256" key="6">
    <source>
        <dbReference type="ARBA" id="ARBA00025687"/>
    </source>
</evidence>
<dbReference type="GO" id="GO:0006357">
    <property type="term" value="P:regulation of transcription by RNA polymerase II"/>
    <property type="evidence" value="ECO:0007669"/>
    <property type="project" value="InterPro"/>
</dbReference>
<keyword evidence="3 7" id="KW-0805">Transcription regulation</keyword>
<feature type="compositionally biased region" description="Basic and acidic residues" evidence="8">
    <location>
        <begin position="62"/>
        <end position="73"/>
    </location>
</feature>
<organism evidence="9 10">
    <name type="scientific">Cyclopterus lumpus</name>
    <name type="common">Lumpsucker</name>
    <dbReference type="NCBI Taxonomy" id="8103"/>
    <lineage>
        <taxon>Eukaryota</taxon>
        <taxon>Metazoa</taxon>
        <taxon>Chordata</taxon>
        <taxon>Craniata</taxon>
        <taxon>Vertebrata</taxon>
        <taxon>Euteleostomi</taxon>
        <taxon>Actinopterygii</taxon>
        <taxon>Neopterygii</taxon>
        <taxon>Teleostei</taxon>
        <taxon>Neoteleostei</taxon>
        <taxon>Acanthomorphata</taxon>
        <taxon>Eupercaria</taxon>
        <taxon>Perciformes</taxon>
        <taxon>Cottioidei</taxon>
        <taxon>Cottales</taxon>
        <taxon>Cyclopteridae</taxon>
        <taxon>Cyclopterus</taxon>
    </lineage>
</organism>
<comment type="function">
    <text evidence="6 7">Component of the Mediator complex, a coactivator involved in the regulated transcription of nearly all RNA polymerase II-dependent genes. Mediator functions as a bridge to convey information from gene-specific regulatory proteins to the basal RNA polymerase II transcription machinery. Mediator is recruited to promoters by direct interactions with regulatory proteins and serves as a scaffold for the assembly of a functional preinitiation complex with RNA polymerase II and the general transcription factors.</text>
</comment>
<gene>
    <name evidence="7" type="primary">MED17</name>
    <name evidence="9" type="synonym">med17</name>
</gene>
<comment type="subcellular location">
    <subcellularLocation>
        <location evidence="1 7">Nucleus</location>
    </subcellularLocation>
</comment>
<evidence type="ECO:0000256" key="7">
    <source>
        <dbReference type="RuleBase" id="RU364140"/>
    </source>
</evidence>
<keyword evidence="4 7" id="KW-0804">Transcription</keyword>
<reference evidence="9" key="2">
    <citation type="submission" date="2025-09" db="UniProtKB">
        <authorList>
            <consortium name="Ensembl"/>
        </authorList>
    </citation>
    <scope>IDENTIFICATION</scope>
</reference>
<feature type="region of interest" description="Disordered" evidence="8">
    <location>
        <begin position="50"/>
        <end position="82"/>
    </location>
</feature>
<dbReference type="GO" id="GO:0016592">
    <property type="term" value="C:mediator complex"/>
    <property type="evidence" value="ECO:0007669"/>
    <property type="project" value="InterPro"/>
</dbReference>
<dbReference type="AlphaFoldDB" id="A0A8C2WWT1"/>
<evidence type="ECO:0000256" key="4">
    <source>
        <dbReference type="ARBA" id="ARBA00023163"/>
    </source>
</evidence>
<dbReference type="GeneTree" id="ENSGT00390000011810"/>
<sequence length="597" mass="67201">MSGCPAVRVSIESTCEKQVQEVALDGTETYVPPLSMSQNLAKLAQRIDFSQGSDSEEEVIEGEPRDREWTKQEPEEEEGTVKFQPSLWPWDSVRNNLRSALTEMCVLHDVLSVVKEKKYMALDPVSQDLTASKTPQVFQLISKKKSLGTAAQLLLKGAEKLSKSVAENQENRRQRDFNSELLRLRSQWKLRKVGDKILGDLSYRSAGSLFPHHGTFEVLKNTDIDLDKKLPEDYCPLDVQIPSDLDGSAYIKVSIQKQAPDIGDLGTVALFRRPPKTKAGTQQWHVKLEAAQNVLLCKEIFAQLSREAVQIKSQIPHIVVKNQIISQPFPGLQLSISLCHSTGEKKNHRASPEKPKPDDHLYVLEHNLHQMMREFHKQQLSSVVMPHPASAPFGHKRMRLAGPMAYDKAEIFSLQQNEGLLEKIIKQAKHIFLRSRSIQLQLNIGVEQIRVVHRDGRVVTLSHQEQELQDFLLSQMSQHQVHAVQQLAKVMGWHVLSFSNHVGLGPVESIGNASAVTVASPNGEYAISVRNGPESGCKVLVQFPRSQTKELPKSDVIQDAKWSHLRGPSKEVHWSRMEGRNFVYKMELLMAALTPCP</sequence>
<dbReference type="InterPro" id="IPR019313">
    <property type="entry name" value="Mediator_Med17"/>
</dbReference>
<keyword evidence="5 7" id="KW-0539">Nucleus</keyword>
<dbReference type="Proteomes" id="UP000694565">
    <property type="component" value="Unplaced"/>
</dbReference>
<evidence type="ECO:0000256" key="5">
    <source>
        <dbReference type="ARBA" id="ARBA00023242"/>
    </source>
</evidence>
<comment type="subunit">
    <text evidence="7">Component of the Mediator complex.</text>
</comment>
<keyword evidence="7" id="KW-0010">Activator</keyword>
<dbReference type="Ensembl" id="ENSCLMT00005010721.1">
    <property type="protein sequence ID" value="ENSCLMP00005009897.1"/>
    <property type="gene ID" value="ENSCLMG00005005498.1"/>
</dbReference>
<name>A0A8C2WWT1_CYCLU</name>
<evidence type="ECO:0000256" key="1">
    <source>
        <dbReference type="ARBA" id="ARBA00004123"/>
    </source>
</evidence>
<protein>
    <recommendedName>
        <fullName evidence="7">Mediator of RNA polymerase II transcription subunit 17</fullName>
    </recommendedName>
    <alternativeName>
        <fullName evidence="7">Mediator complex subunit 17</fullName>
    </alternativeName>
</protein>
<evidence type="ECO:0000256" key="2">
    <source>
        <dbReference type="ARBA" id="ARBA00005635"/>
    </source>
</evidence>
<accession>A0A8C2WWT1</accession>
<keyword evidence="10" id="KW-1185">Reference proteome</keyword>
<dbReference type="GO" id="GO:0003712">
    <property type="term" value="F:transcription coregulator activity"/>
    <property type="evidence" value="ECO:0007669"/>
    <property type="project" value="InterPro"/>
</dbReference>
<evidence type="ECO:0000256" key="8">
    <source>
        <dbReference type="SAM" id="MobiDB-lite"/>
    </source>
</evidence>
<comment type="similarity">
    <text evidence="2 7">Belongs to the Mediator complex subunit 17 family.</text>
</comment>
<evidence type="ECO:0000313" key="10">
    <source>
        <dbReference type="Proteomes" id="UP000694565"/>
    </source>
</evidence>
<dbReference type="PANTHER" id="PTHR13114:SF7">
    <property type="entry name" value="MEDIATOR OF RNA POLYMERASE II TRANSCRIPTION SUBUNIT 17"/>
    <property type="match status" value="1"/>
</dbReference>
<dbReference type="Pfam" id="PF10156">
    <property type="entry name" value="Med17"/>
    <property type="match status" value="1"/>
</dbReference>
<evidence type="ECO:0000313" key="9">
    <source>
        <dbReference type="Ensembl" id="ENSCLMP00005009897.1"/>
    </source>
</evidence>
<dbReference type="PANTHER" id="PTHR13114">
    <property type="entry name" value="MEDIATOR OF RNA POLYMERASE II TRANSCRIPTION SUBUNIT 17"/>
    <property type="match status" value="1"/>
</dbReference>